<keyword evidence="14" id="KW-1185">Reference proteome</keyword>
<dbReference type="EMBL" id="SEYY01000804">
    <property type="protein sequence ID" value="KAB7506448.1"/>
    <property type="molecule type" value="Genomic_DNA"/>
</dbReference>
<evidence type="ECO:0000256" key="2">
    <source>
        <dbReference type="ARBA" id="ARBA00004141"/>
    </source>
</evidence>
<dbReference type="SMART" id="SM00665">
    <property type="entry name" value="B561"/>
    <property type="match status" value="1"/>
</dbReference>
<evidence type="ECO:0000256" key="3">
    <source>
        <dbReference type="ARBA" id="ARBA00022448"/>
    </source>
</evidence>
<evidence type="ECO:0000313" key="13">
    <source>
        <dbReference type="EMBL" id="KAB7506448.1"/>
    </source>
</evidence>
<evidence type="ECO:0000256" key="8">
    <source>
        <dbReference type="ARBA" id="ARBA00022989"/>
    </source>
</evidence>
<dbReference type="PANTHER" id="PTHR10106:SF0">
    <property type="entry name" value="LD36721P"/>
    <property type="match status" value="1"/>
</dbReference>
<evidence type="ECO:0000256" key="4">
    <source>
        <dbReference type="ARBA" id="ARBA00022617"/>
    </source>
</evidence>
<dbReference type="PROSITE" id="PS50939">
    <property type="entry name" value="CYTOCHROME_B561"/>
    <property type="match status" value="1"/>
</dbReference>
<comment type="subcellular location">
    <subcellularLocation>
        <location evidence="2">Membrane</location>
        <topology evidence="2">Multi-pass membrane protein</topology>
    </subcellularLocation>
</comment>
<feature type="transmembrane region" description="Helical" evidence="11">
    <location>
        <begin position="79"/>
        <end position="104"/>
    </location>
</feature>
<evidence type="ECO:0000256" key="6">
    <source>
        <dbReference type="ARBA" id="ARBA00022723"/>
    </source>
</evidence>
<keyword evidence="9" id="KW-0408">Iron</keyword>
<keyword evidence="10 11" id="KW-0472">Membrane</keyword>
<organism evidence="13 14">
    <name type="scientific">Armadillidium nasatum</name>
    <dbReference type="NCBI Taxonomy" id="96803"/>
    <lineage>
        <taxon>Eukaryota</taxon>
        <taxon>Metazoa</taxon>
        <taxon>Ecdysozoa</taxon>
        <taxon>Arthropoda</taxon>
        <taxon>Crustacea</taxon>
        <taxon>Multicrustacea</taxon>
        <taxon>Malacostraca</taxon>
        <taxon>Eumalacostraca</taxon>
        <taxon>Peracarida</taxon>
        <taxon>Isopoda</taxon>
        <taxon>Oniscidea</taxon>
        <taxon>Crinocheta</taxon>
        <taxon>Armadillidiidae</taxon>
        <taxon>Armadillidium</taxon>
    </lineage>
</organism>
<protein>
    <submittedName>
        <fullName evidence="13">Putative cytochrome</fullName>
    </submittedName>
</protein>
<name>A0A5N5TJW5_9CRUS</name>
<comment type="caution">
    <text evidence="13">The sequence shown here is derived from an EMBL/GenBank/DDBJ whole genome shotgun (WGS) entry which is preliminary data.</text>
</comment>
<dbReference type="Gene3D" id="1.20.120.1770">
    <property type="match status" value="1"/>
</dbReference>
<evidence type="ECO:0000256" key="10">
    <source>
        <dbReference type="ARBA" id="ARBA00023136"/>
    </source>
</evidence>
<proteinExistence type="predicted"/>
<keyword evidence="4" id="KW-0349">Heme</keyword>
<comment type="cofactor">
    <cofactor evidence="1">
        <name>heme b</name>
        <dbReference type="ChEBI" id="CHEBI:60344"/>
    </cofactor>
</comment>
<evidence type="ECO:0000256" key="11">
    <source>
        <dbReference type="SAM" id="Phobius"/>
    </source>
</evidence>
<dbReference type="Pfam" id="PF03188">
    <property type="entry name" value="Cytochrom_B561"/>
    <property type="match status" value="2"/>
</dbReference>
<feature type="transmembrane region" description="Helical" evidence="11">
    <location>
        <begin position="260"/>
        <end position="280"/>
    </location>
</feature>
<sequence length="301" mass="34430">MKDWEGIEGEGGRLLTSETYSRRDMEVEARNNRLFTKIFTLTQILGVTTLLLIIIWLSLFRNGFAWTSNPKLEFNWHPLFMVLGLVFLYANDYFLLVIGALVYRAFRGEMKKKLKIIHASFHFFALIFAVIGLQAVFDSHNLNVDGNGNPSPTPNLYSLHSWMGLTVVILLRVPVIRKFWLYKIKIGVRYVEHFCKWLVGLLTFLFPGMRPAIRTFYMPVHQYFGISIFVGAVATALMGLNEKAFFAIKDYSLKSPEGILVNMIGFCLIVFAGLVVYLTANSSFKRRATEDEVLLTDTVLE</sequence>
<keyword evidence="8 11" id="KW-1133">Transmembrane helix</keyword>
<feature type="transmembrane region" description="Helical" evidence="11">
    <location>
        <begin position="157"/>
        <end position="176"/>
    </location>
</feature>
<accession>A0A5N5TJW5</accession>
<evidence type="ECO:0000259" key="12">
    <source>
        <dbReference type="PROSITE" id="PS50939"/>
    </source>
</evidence>
<evidence type="ECO:0000256" key="9">
    <source>
        <dbReference type="ARBA" id="ARBA00023004"/>
    </source>
</evidence>
<keyword evidence="3" id="KW-0813">Transport</keyword>
<dbReference type="PANTHER" id="PTHR10106">
    <property type="entry name" value="CYTOCHROME B561-RELATED"/>
    <property type="match status" value="1"/>
</dbReference>
<feature type="transmembrane region" description="Helical" evidence="11">
    <location>
        <begin position="223"/>
        <end position="240"/>
    </location>
</feature>
<gene>
    <name evidence="13" type="ORF">Anas_00328</name>
</gene>
<dbReference type="GO" id="GO:0016020">
    <property type="term" value="C:membrane"/>
    <property type="evidence" value="ECO:0007669"/>
    <property type="project" value="UniProtKB-SubCell"/>
</dbReference>
<dbReference type="Proteomes" id="UP000326759">
    <property type="component" value="Unassembled WGS sequence"/>
</dbReference>
<dbReference type="OrthoDB" id="907479at2759"/>
<evidence type="ECO:0000313" key="14">
    <source>
        <dbReference type="Proteomes" id="UP000326759"/>
    </source>
</evidence>
<evidence type="ECO:0000256" key="5">
    <source>
        <dbReference type="ARBA" id="ARBA00022692"/>
    </source>
</evidence>
<keyword evidence="6" id="KW-0479">Metal-binding</keyword>
<dbReference type="GO" id="GO:0016491">
    <property type="term" value="F:oxidoreductase activity"/>
    <property type="evidence" value="ECO:0007669"/>
    <property type="project" value="InterPro"/>
</dbReference>
<feature type="transmembrane region" description="Helical" evidence="11">
    <location>
        <begin position="116"/>
        <end position="137"/>
    </location>
</feature>
<feature type="transmembrane region" description="Helical" evidence="11">
    <location>
        <begin position="38"/>
        <end position="59"/>
    </location>
</feature>
<keyword evidence="7" id="KW-0249">Electron transport</keyword>
<dbReference type="GO" id="GO:0046872">
    <property type="term" value="F:metal ion binding"/>
    <property type="evidence" value="ECO:0007669"/>
    <property type="project" value="UniProtKB-KW"/>
</dbReference>
<dbReference type="InterPro" id="IPR043205">
    <property type="entry name" value="CYB561/CYBRD1-like"/>
</dbReference>
<dbReference type="AlphaFoldDB" id="A0A5N5TJW5"/>
<keyword evidence="5 11" id="KW-0812">Transmembrane</keyword>
<dbReference type="InterPro" id="IPR006593">
    <property type="entry name" value="Cyt_b561/ferric_Rdtase_TM"/>
</dbReference>
<evidence type="ECO:0000256" key="1">
    <source>
        <dbReference type="ARBA" id="ARBA00001970"/>
    </source>
</evidence>
<evidence type="ECO:0000256" key="7">
    <source>
        <dbReference type="ARBA" id="ARBA00022982"/>
    </source>
</evidence>
<reference evidence="13 14" key="1">
    <citation type="journal article" date="2019" name="PLoS Biol.">
        <title>Sex chromosomes control vertical transmission of feminizing Wolbachia symbionts in an isopod.</title>
        <authorList>
            <person name="Becking T."/>
            <person name="Chebbi M.A."/>
            <person name="Giraud I."/>
            <person name="Moumen B."/>
            <person name="Laverre T."/>
            <person name="Caubet Y."/>
            <person name="Peccoud J."/>
            <person name="Gilbert C."/>
            <person name="Cordaux R."/>
        </authorList>
    </citation>
    <scope>NUCLEOTIDE SEQUENCE [LARGE SCALE GENOMIC DNA]</scope>
    <source>
        <strain evidence="13">ANa2</strain>
        <tissue evidence="13">Whole body excluding digestive tract and cuticle</tissue>
    </source>
</reference>
<feature type="domain" description="Cytochrome b561" evidence="12">
    <location>
        <begin position="41"/>
        <end position="280"/>
    </location>
</feature>